<dbReference type="STRING" id="716544.wcw_0481"/>
<sequence>MYKKQHCEICKKPFFLRDLYPAVLIRDNTFEAAKKKCPEMDRKGYICFPDLRKIHASYYEEILTQERGELSKLEKEVLSSLEQHDILSENINEEFDATRTLGGRIADKVASFGGSWTFIFIFGFVLLSWMAINSYQFFFEKALDPYPYILLNFFLSCLTTIQAPIIMMSQNRQTAKDRLTQENDYQINLKSELQIRQLNARLDMFMRHSWQKLNEISQIQEEILEILENLGR</sequence>
<dbReference type="eggNOG" id="COG4420">
    <property type="taxonomic scope" value="Bacteria"/>
</dbReference>
<accession>D6YUP1</accession>
<dbReference type="AlphaFoldDB" id="D6YUP1"/>
<dbReference type="OrthoDB" id="9795736at2"/>
<evidence type="ECO:0000313" key="2">
    <source>
        <dbReference type="EMBL" id="ADI37852.1"/>
    </source>
</evidence>
<dbReference type="Pfam" id="PF06210">
    <property type="entry name" value="DUF1003"/>
    <property type="match status" value="1"/>
</dbReference>
<keyword evidence="1" id="KW-0812">Transmembrane</keyword>
<dbReference type="Proteomes" id="UP000001505">
    <property type="component" value="Chromosome"/>
</dbReference>
<dbReference type="HOGENOM" id="CLU_077948_1_0_0"/>
<protein>
    <recommendedName>
        <fullName evidence="4">DUF1003 domain-containing protein</fullName>
    </recommendedName>
</protein>
<reference evidence="2 3" key="1">
    <citation type="journal article" date="2010" name="PLoS ONE">
        <title>The Waddlia genome: a window into chlamydial biology.</title>
        <authorList>
            <person name="Bertelli C."/>
            <person name="Collyn F."/>
            <person name="Croxatto A."/>
            <person name="Ruckert C."/>
            <person name="Polkinghorne A."/>
            <person name="Kebbi-Beghdadi C."/>
            <person name="Goesmann A."/>
            <person name="Vaughan L."/>
            <person name="Greub G."/>
        </authorList>
    </citation>
    <scope>NUCLEOTIDE SEQUENCE [LARGE SCALE GENOMIC DNA]</scope>
    <source>
        <strain evidence="3">ATCC VR-1470 / WSU 86-1044</strain>
    </source>
</reference>
<feature type="transmembrane region" description="Helical" evidence="1">
    <location>
        <begin position="109"/>
        <end position="129"/>
    </location>
</feature>
<gene>
    <name evidence="2" type="ordered locus">wcw_0481</name>
</gene>
<evidence type="ECO:0000256" key="1">
    <source>
        <dbReference type="SAM" id="Phobius"/>
    </source>
</evidence>
<dbReference type="RefSeq" id="WP_013181579.1">
    <property type="nucleotide sequence ID" value="NC_014225.1"/>
</dbReference>
<dbReference type="PANTHER" id="PTHR41386:SF1">
    <property type="entry name" value="MEMBRANE PROTEIN"/>
    <property type="match status" value="1"/>
</dbReference>
<feature type="transmembrane region" description="Helical" evidence="1">
    <location>
        <begin position="149"/>
        <end position="168"/>
    </location>
</feature>
<dbReference type="InterPro" id="IPR010406">
    <property type="entry name" value="DUF1003"/>
</dbReference>
<proteinExistence type="predicted"/>
<keyword evidence="3" id="KW-1185">Reference proteome</keyword>
<keyword evidence="1" id="KW-0472">Membrane</keyword>
<evidence type="ECO:0000313" key="3">
    <source>
        <dbReference type="Proteomes" id="UP000001505"/>
    </source>
</evidence>
<dbReference type="KEGG" id="wch:wcw_0481"/>
<evidence type="ECO:0008006" key="4">
    <source>
        <dbReference type="Google" id="ProtNLM"/>
    </source>
</evidence>
<dbReference type="EMBL" id="CP001928">
    <property type="protein sequence ID" value="ADI37852.1"/>
    <property type="molecule type" value="Genomic_DNA"/>
</dbReference>
<organism evidence="2 3">
    <name type="scientific">Waddlia chondrophila (strain ATCC VR-1470 / WSU 86-1044)</name>
    <dbReference type="NCBI Taxonomy" id="716544"/>
    <lineage>
        <taxon>Bacteria</taxon>
        <taxon>Pseudomonadati</taxon>
        <taxon>Chlamydiota</taxon>
        <taxon>Chlamydiia</taxon>
        <taxon>Parachlamydiales</taxon>
        <taxon>Waddliaceae</taxon>
        <taxon>Waddlia</taxon>
    </lineage>
</organism>
<dbReference type="PANTHER" id="PTHR41386">
    <property type="entry name" value="INTEGRAL MEMBRANE PROTEIN-RELATED"/>
    <property type="match status" value="1"/>
</dbReference>
<keyword evidence="1" id="KW-1133">Transmembrane helix</keyword>
<name>D6YUP1_WADCW</name>